<evidence type="ECO:0000313" key="3">
    <source>
        <dbReference type="Proteomes" id="UP001219933"/>
    </source>
</evidence>
<evidence type="ECO:0000256" key="1">
    <source>
        <dbReference type="SAM" id="MobiDB-lite"/>
    </source>
</evidence>
<dbReference type="Proteomes" id="UP001219933">
    <property type="component" value="Chromosome 3"/>
</dbReference>
<accession>A0AAF0ERD5</accession>
<proteinExistence type="predicted"/>
<name>A0AAF0ERD5_9BASI</name>
<gene>
    <name evidence="2" type="ORF">MCUN1_001959</name>
</gene>
<reference evidence="2" key="1">
    <citation type="submission" date="2023-03" db="EMBL/GenBank/DDBJ databases">
        <title>Mating type loci evolution in Malassezia.</title>
        <authorList>
            <person name="Coelho M.A."/>
        </authorList>
    </citation>
    <scope>NUCLEOTIDE SEQUENCE</scope>
    <source>
        <strain evidence="2">CBS 11721</strain>
    </source>
</reference>
<sequence>MSRPSSTRGLKRSSKSSSNHRRRPKLPLHSPRIEVRLAHELDSLLRLRLQVTRLLTGPLRLPRRQARRQLVSSSHMRRQLALHRRLPLHPLPFMLIKIDLEAETPHSLDGISPSSSSSSLVLHERPYPLENTDGQPALRGVQFGWAANAFSLELYAQPQGHAHLYPVPELERDPTVPSAPAAPLGAEDLPYSVYFPGSIRLSRVETGANAASLPWFVIRAYSWRILLRALAWYGKSIVSGHVNDTLHIEIGFVTPRKSDIKAPAHVSLAMCTGSPAQQRVRWEALEAYSKAGGSTLTTVSLAAHQLALPTDLVTLAQSLYSAPHLSNAPALRELKQAILRHDEFVEARSTFLSSCARSRSLTLAEELEFGFINNQLSLQADPTVPGSEAPKEDVDGGGHREYLLHRMRRRLARWQSSVPDEDELATWVTPFDLRHT</sequence>
<evidence type="ECO:0000313" key="2">
    <source>
        <dbReference type="EMBL" id="WFD35110.1"/>
    </source>
</evidence>
<organism evidence="2 3">
    <name type="scientific">Malassezia cuniculi</name>
    <dbReference type="NCBI Taxonomy" id="948313"/>
    <lineage>
        <taxon>Eukaryota</taxon>
        <taxon>Fungi</taxon>
        <taxon>Dikarya</taxon>
        <taxon>Basidiomycota</taxon>
        <taxon>Ustilaginomycotina</taxon>
        <taxon>Malasseziomycetes</taxon>
        <taxon>Malasseziales</taxon>
        <taxon>Malasseziaceae</taxon>
        <taxon>Malassezia</taxon>
    </lineage>
</organism>
<feature type="compositionally biased region" description="Basic residues" evidence="1">
    <location>
        <begin position="9"/>
        <end position="26"/>
    </location>
</feature>
<feature type="region of interest" description="Disordered" evidence="1">
    <location>
        <begin position="1"/>
        <end position="30"/>
    </location>
</feature>
<dbReference type="AlphaFoldDB" id="A0AAF0ERD5"/>
<keyword evidence="3" id="KW-1185">Reference proteome</keyword>
<dbReference type="EMBL" id="CP119879">
    <property type="protein sequence ID" value="WFD35110.1"/>
    <property type="molecule type" value="Genomic_DNA"/>
</dbReference>
<protein>
    <submittedName>
        <fullName evidence="2">Uncharacterized protein</fullName>
    </submittedName>
</protein>